<evidence type="ECO:0000256" key="1">
    <source>
        <dbReference type="ARBA" id="ARBA00022801"/>
    </source>
</evidence>
<feature type="signal peptide" evidence="2">
    <location>
        <begin position="1"/>
        <end position="31"/>
    </location>
</feature>
<dbReference type="EMBL" id="QHKS01000006">
    <property type="protein sequence ID" value="RDK02659.1"/>
    <property type="molecule type" value="Genomic_DNA"/>
</dbReference>
<keyword evidence="2" id="KW-0732">Signal</keyword>
<keyword evidence="1" id="KW-0378">Hydrolase</keyword>
<dbReference type="RefSeq" id="WP_115100689.1">
    <property type="nucleotide sequence ID" value="NZ_QHKS01000006.1"/>
</dbReference>
<comment type="caution">
    <text evidence="3">The sequence shown here is derived from an EMBL/GenBank/DDBJ whole genome shotgun (WGS) entry which is preliminary data.</text>
</comment>
<gene>
    <name evidence="3" type="ORF">DLM46_10370</name>
</gene>
<dbReference type="PANTHER" id="PTHR31956:SF1">
    <property type="entry name" value="NON-SPECIFIC PHOSPHOLIPASE C1"/>
    <property type="match status" value="1"/>
</dbReference>
<dbReference type="Pfam" id="PF04185">
    <property type="entry name" value="Phosphoesterase"/>
    <property type="match status" value="1"/>
</dbReference>
<evidence type="ECO:0000256" key="2">
    <source>
        <dbReference type="SAM" id="SignalP"/>
    </source>
</evidence>
<dbReference type="InterPro" id="IPR007312">
    <property type="entry name" value="Phosphoesterase"/>
</dbReference>
<keyword evidence="4" id="KW-1185">Reference proteome</keyword>
<dbReference type="OrthoDB" id="9770871at2"/>
<name>A0A370NAP1_9BURK</name>
<dbReference type="AlphaFoldDB" id="A0A370NAP1"/>
<dbReference type="InterPro" id="IPR017850">
    <property type="entry name" value="Alkaline_phosphatase_core_sf"/>
</dbReference>
<feature type="chain" id="PRO_5016934835" evidence="2">
    <location>
        <begin position="32"/>
        <end position="514"/>
    </location>
</feature>
<dbReference type="Gene3D" id="3.40.720.10">
    <property type="entry name" value="Alkaline Phosphatase, subunit A"/>
    <property type="match status" value="2"/>
</dbReference>
<dbReference type="CDD" id="cd16013">
    <property type="entry name" value="AcpA"/>
    <property type="match status" value="1"/>
</dbReference>
<reference evidence="4" key="1">
    <citation type="submission" date="2018-05" db="EMBL/GenBank/DDBJ databases">
        <authorList>
            <person name="Feng T."/>
        </authorList>
    </citation>
    <scope>NUCLEOTIDE SEQUENCE [LARGE SCALE GENOMIC DNA]</scope>
    <source>
        <strain evidence="4">S27</strain>
    </source>
</reference>
<sequence>METMKPYWITPARILAAMLSAGLLVSTPARSDGEFPTKTPIKHIVVIFQENVSFDHYFGTYPHAQPNKDGSRFFNKPADDTPRANTLLSAGLLNHNPNGANPFRIDRSVPVTCDQDHGYSDEQFAFHDGLMDRFLAHSCKDTNIGPNSTLGYYDGNTVTALWNYAQHYAMSDNSFGTSFGPSTPGLLNLVAGTTYMGTITNGLSATGDIANGANSGAVIGDPDPAGDVCSNPKRTQITMSGENIGDRLNASGITWGAFMGGFDDCKLAHNNVSGSSAGADYIPHHAFFQYWKSTQNAHHLPPGSDAAIGKTDQANHQYDLGRFHTALANHNLPAVSFLKARAFQDGHAGYSDPLDEQTFVVGVINDVMRSPEWRETAIVIAYDDSDGWYDHVMGPIVYQSNTVDDQLLAAGSCGQPGSNDPAGGAQNGRCGYGPRLPLLVISPWAKKNYIDHQVTDQSSIIRFIEDNWGVKRIGNGSADAVAGSLNGLFDFDGGARAGRLLLDERSGVVAASDN</sequence>
<protein>
    <submittedName>
        <fullName evidence="3">Phospholipase</fullName>
    </submittedName>
</protein>
<dbReference type="GO" id="GO:0042578">
    <property type="term" value="F:phosphoric ester hydrolase activity"/>
    <property type="evidence" value="ECO:0007669"/>
    <property type="project" value="UniProtKB-ARBA"/>
</dbReference>
<dbReference type="Proteomes" id="UP000254875">
    <property type="component" value="Unassembled WGS sequence"/>
</dbReference>
<organism evidence="3 4">
    <name type="scientific">Paraburkholderia lacunae</name>
    <dbReference type="NCBI Taxonomy" id="2211104"/>
    <lineage>
        <taxon>Bacteria</taxon>
        <taxon>Pseudomonadati</taxon>
        <taxon>Pseudomonadota</taxon>
        <taxon>Betaproteobacteria</taxon>
        <taxon>Burkholderiales</taxon>
        <taxon>Burkholderiaceae</taxon>
        <taxon>Paraburkholderia</taxon>
    </lineage>
</organism>
<dbReference type="PANTHER" id="PTHR31956">
    <property type="entry name" value="NON-SPECIFIC PHOSPHOLIPASE C4-RELATED"/>
    <property type="match status" value="1"/>
</dbReference>
<proteinExistence type="predicted"/>
<evidence type="ECO:0000313" key="4">
    <source>
        <dbReference type="Proteomes" id="UP000254875"/>
    </source>
</evidence>
<accession>A0A370NAP1</accession>
<evidence type="ECO:0000313" key="3">
    <source>
        <dbReference type="EMBL" id="RDK02659.1"/>
    </source>
</evidence>